<gene>
    <name evidence="4" type="ordered locus">ELI_01330</name>
</gene>
<keyword evidence="5" id="KW-1185">Reference proteome</keyword>
<dbReference type="InterPro" id="IPR042272">
    <property type="entry name" value="ATP12_ATP_synth-F1-assembly_N"/>
</dbReference>
<dbReference type="STRING" id="314225.ELI_01330"/>
<dbReference type="KEGG" id="eli:ELI_01330"/>
<dbReference type="EMBL" id="CP000157">
    <property type="protein sequence ID" value="ABC62358.1"/>
    <property type="molecule type" value="Genomic_DNA"/>
</dbReference>
<dbReference type="GO" id="GO:0043461">
    <property type="term" value="P:proton-transporting ATP synthase complex assembly"/>
    <property type="evidence" value="ECO:0007669"/>
    <property type="project" value="InterPro"/>
</dbReference>
<evidence type="ECO:0000313" key="5">
    <source>
        <dbReference type="Proteomes" id="UP000008808"/>
    </source>
</evidence>
<organism evidence="4 5">
    <name type="scientific">Erythrobacter litoralis (strain HTCC2594)</name>
    <dbReference type="NCBI Taxonomy" id="314225"/>
    <lineage>
        <taxon>Bacteria</taxon>
        <taxon>Pseudomonadati</taxon>
        <taxon>Pseudomonadota</taxon>
        <taxon>Alphaproteobacteria</taxon>
        <taxon>Sphingomonadales</taxon>
        <taxon>Erythrobacteraceae</taxon>
        <taxon>Erythrobacter/Porphyrobacter group</taxon>
        <taxon>Erythrobacter</taxon>
    </lineage>
</organism>
<dbReference type="Pfam" id="PF07542">
    <property type="entry name" value="ATP12"/>
    <property type="match status" value="1"/>
</dbReference>
<protein>
    <submittedName>
        <fullName evidence="4">Chaperone</fullName>
    </submittedName>
</protein>
<evidence type="ECO:0000256" key="1">
    <source>
        <dbReference type="ARBA" id="ARBA00008231"/>
    </source>
</evidence>
<dbReference type="InterPro" id="IPR011419">
    <property type="entry name" value="ATP12_ATP_synth-F1-assembly"/>
</dbReference>
<dbReference type="AlphaFoldDB" id="Q2ND83"/>
<comment type="similarity">
    <text evidence="1">Belongs to the ATP12 family.</text>
</comment>
<dbReference type="PANTHER" id="PTHR21013:SF10">
    <property type="entry name" value="ATP SYNTHASE MITOCHONDRIAL F1 COMPLEX ASSEMBLY FACTOR 2"/>
    <property type="match status" value="1"/>
</dbReference>
<evidence type="ECO:0000313" key="4">
    <source>
        <dbReference type="EMBL" id="ABC62358.1"/>
    </source>
</evidence>
<dbReference type="RefSeq" id="WP_011413234.1">
    <property type="nucleotide sequence ID" value="NC_007722.1"/>
</dbReference>
<dbReference type="PANTHER" id="PTHR21013">
    <property type="entry name" value="ATP SYNTHASE MITOCHONDRIAL F1 COMPLEX ASSEMBLY FACTOR 2/ATP12 PROTEIN, MITOCHONDRIAL PRECURSOR"/>
    <property type="match status" value="1"/>
</dbReference>
<dbReference type="HOGENOM" id="CLU_047893_3_0_5"/>
<name>Q2ND83_ERYLH</name>
<evidence type="ECO:0000256" key="3">
    <source>
        <dbReference type="ARBA" id="ARBA00023186"/>
    </source>
</evidence>
<dbReference type="eggNOG" id="COG5387">
    <property type="taxonomic scope" value="Bacteria"/>
</dbReference>
<sequence length="232" mass="26069">MKKFWKEVSVEQVDGGYQVALDGRGIRTQGKRPQIVQTAALAELLADEWRAQGKDIDPASFPHRDMADYAIDRIATAADDIPAKLIGFMETDTLCYRADPDEPLYKRQLDMWEPLVTAFEMREDIRVERASGIIHKPQPPESLAKLRARIDALDPFTLAALFATTSLSASLIIGLGTLEADADSETLWDAANCEEDWQVELWGDDFEAADRRARRKRDFLRAVEFARASATP</sequence>
<dbReference type="OrthoDB" id="9797825at2"/>
<reference evidence="5" key="1">
    <citation type="journal article" date="2009" name="J. Bacteriol.">
        <title>Complete genome sequence of Erythrobacter litoralis HTCC2594.</title>
        <authorList>
            <person name="Oh H.M."/>
            <person name="Giovannoni S.J."/>
            <person name="Ferriera S."/>
            <person name="Johnson J."/>
            <person name="Cho J.C."/>
        </authorList>
    </citation>
    <scope>NUCLEOTIDE SEQUENCE [LARGE SCALE GENOMIC DNA]</scope>
    <source>
        <strain evidence="5">HTCC2594</strain>
    </source>
</reference>
<accession>Q2ND83</accession>
<proteinExistence type="inferred from homology"/>
<keyword evidence="2" id="KW-0809">Transit peptide</keyword>
<dbReference type="SUPFAM" id="SSF160909">
    <property type="entry name" value="ATP12-like"/>
    <property type="match status" value="1"/>
</dbReference>
<keyword evidence="3" id="KW-0143">Chaperone</keyword>
<dbReference type="Gene3D" id="1.10.3580.10">
    <property type="entry name" value="ATP12 ATPase"/>
    <property type="match status" value="1"/>
</dbReference>
<dbReference type="InterPro" id="IPR023335">
    <property type="entry name" value="ATP12_ortho_dom_sf"/>
</dbReference>
<dbReference type="Gene3D" id="3.30.2180.10">
    <property type="entry name" value="ATP12-like"/>
    <property type="match status" value="1"/>
</dbReference>
<dbReference type="Proteomes" id="UP000008808">
    <property type="component" value="Chromosome"/>
</dbReference>
<evidence type="ECO:0000256" key="2">
    <source>
        <dbReference type="ARBA" id="ARBA00022946"/>
    </source>
</evidence>